<proteinExistence type="inferred from homology"/>
<evidence type="ECO:0000256" key="2">
    <source>
        <dbReference type="ARBA" id="ARBA00022723"/>
    </source>
</evidence>
<dbReference type="Gene3D" id="2.60.120.330">
    <property type="entry name" value="B-lactam Antibiotic, Isopenicillin N Synthase, Chain"/>
    <property type="match status" value="1"/>
</dbReference>
<evidence type="ECO:0000313" key="7">
    <source>
        <dbReference type="EMBL" id="TQD95816.1"/>
    </source>
</evidence>
<dbReference type="EMBL" id="VIEB01000305">
    <property type="protein sequence ID" value="TQD95816.1"/>
    <property type="molecule type" value="Genomic_DNA"/>
</dbReference>
<dbReference type="GO" id="GO:0016491">
    <property type="term" value="F:oxidoreductase activity"/>
    <property type="evidence" value="ECO:0007669"/>
    <property type="project" value="UniProtKB-KW"/>
</dbReference>
<dbReference type="FunFam" id="2.60.120.330:FF:000018">
    <property type="entry name" value="2-oxoglutarate (2OG) and Fe(II)-dependent oxygenase superfamily protein"/>
    <property type="match status" value="1"/>
</dbReference>
<evidence type="ECO:0000256" key="1">
    <source>
        <dbReference type="ARBA" id="ARBA00008056"/>
    </source>
</evidence>
<evidence type="ECO:0000259" key="6">
    <source>
        <dbReference type="PROSITE" id="PS51471"/>
    </source>
</evidence>
<keyword evidence="4 5" id="KW-0408">Iron</keyword>
<dbReference type="PANTHER" id="PTHR47991">
    <property type="entry name" value="OXOGLUTARATE/IRON-DEPENDENT DIOXYGENASE"/>
    <property type="match status" value="1"/>
</dbReference>
<dbReference type="Pfam" id="PF03171">
    <property type="entry name" value="2OG-FeII_Oxy"/>
    <property type="match status" value="1"/>
</dbReference>
<evidence type="ECO:0000256" key="4">
    <source>
        <dbReference type="ARBA" id="ARBA00023004"/>
    </source>
</evidence>
<feature type="domain" description="Fe2OG dioxygenase" evidence="6">
    <location>
        <begin position="209"/>
        <end position="309"/>
    </location>
</feature>
<dbReference type="STRING" id="106549.A0A540MAR1"/>
<evidence type="ECO:0000256" key="5">
    <source>
        <dbReference type="RuleBase" id="RU003682"/>
    </source>
</evidence>
<gene>
    <name evidence="7" type="ORF">C1H46_018558</name>
</gene>
<dbReference type="InterPro" id="IPR050295">
    <property type="entry name" value="Plant_2OG-oxidoreductases"/>
</dbReference>
<comment type="similarity">
    <text evidence="1 5">Belongs to the iron/ascorbate-dependent oxidoreductase family.</text>
</comment>
<dbReference type="Proteomes" id="UP000315295">
    <property type="component" value="Unassembled WGS sequence"/>
</dbReference>
<keyword evidence="3" id="KW-0847">Vitamin C</keyword>
<dbReference type="Pfam" id="PF14226">
    <property type="entry name" value="DIOX_N"/>
    <property type="match status" value="1"/>
</dbReference>
<dbReference type="PROSITE" id="PS51471">
    <property type="entry name" value="FE2OG_OXY"/>
    <property type="match status" value="1"/>
</dbReference>
<comment type="caution">
    <text evidence="7">The sequence shown here is derived from an EMBL/GenBank/DDBJ whole genome shotgun (WGS) entry which is preliminary data.</text>
</comment>
<dbReference type="InterPro" id="IPR005123">
    <property type="entry name" value="Oxoglu/Fe-dep_dioxygenase_dom"/>
</dbReference>
<dbReference type="InterPro" id="IPR044861">
    <property type="entry name" value="IPNS-like_FE2OG_OXY"/>
</dbReference>
<dbReference type="GO" id="GO:0031418">
    <property type="term" value="F:L-ascorbic acid binding"/>
    <property type="evidence" value="ECO:0007669"/>
    <property type="project" value="UniProtKB-KW"/>
</dbReference>
<dbReference type="InterPro" id="IPR027443">
    <property type="entry name" value="IPNS-like_sf"/>
</dbReference>
<protein>
    <recommendedName>
        <fullName evidence="6">Fe2OG dioxygenase domain-containing protein</fullName>
    </recommendedName>
</protein>
<organism evidence="7 8">
    <name type="scientific">Malus baccata</name>
    <name type="common">Siberian crab apple</name>
    <name type="synonym">Pyrus baccata</name>
    <dbReference type="NCBI Taxonomy" id="106549"/>
    <lineage>
        <taxon>Eukaryota</taxon>
        <taxon>Viridiplantae</taxon>
        <taxon>Streptophyta</taxon>
        <taxon>Embryophyta</taxon>
        <taxon>Tracheophyta</taxon>
        <taxon>Spermatophyta</taxon>
        <taxon>Magnoliopsida</taxon>
        <taxon>eudicotyledons</taxon>
        <taxon>Gunneridae</taxon>
        <taxon>Pentapetalae</taxon>
        <taxon>rosids</taxon>
        <taxon>fabids</taxon>
        <taxon>Rosales</taxon>
        <taxon>Rosaceae</taxon>
        <taxon>Amygdaloideae</taxon>
        <taxon>Maleae</taxon>
        <taxon>Malus</taxon>
    </lineage>
</organism>
<name>A0A540MAR1_MALBA</name>
<keyword evidence="8" id="KW-1185">Reference proteome</keyword>
<reference evidence="7 8" key="1">
    <citation type="journal article" date="2019" name="G3 (Bethesda)">
        <title>Sequencing of a Wild Apple (Malus baccata) Genome Unravels the Differences Between Cultivated and Wild Apple Species Regarding Disease Resistance and Cold Tolerance.</title>
        <authorList>
            <person name="Chen X."/>
        </authorList>
    </citation>
    <scope>NUCLEOTIDE SEQUENCE [LARGE SCALE GENOMIC DNA]</scope>
    <source>
        <strain evidence="8">cv. Shandingzi</strain>
        <tissue evidence="7">Leaves</tissue>
    </source>
</reference>
<dbReference type="InterPro" id="IPR026992">
    <property type="entry name" value="DIOX_N"/>
</dbReference>
<feature type="non-terminal residue" evidence="7">
    <location>
        <position position="1"/>
    </location>
</feature>
<dbReference type="SUPFAM" id="SSF51197">
    <property type="entry name" value="Clavaminate synthase-like"/>
    <property type="match status" value="1"/>
</dbReference>
<keyword evidence="5" id="KW-0560">Oxidoreductase</keyword>
<evidence type="ECO:0000313" key="8">
    <source>
        <dbReference type="Proteomes" id="UP000315295"/>
    </source>
</evidence>
<dbReference type="AlphaFoldDB" id="A0A540MAR1"/>
<sequence>LAKMELLGSKTVQEVLIQGEQVPEKYIHKVEDGGVQVPDASAAQLMDVPVIDLALLAASSISADELEKLRSALSAWGCFQVALTNLVFQVINHGMSPEFLDEVREITKQFFALPVEDKKKYLRQGNDVQGYGNDVVYTEQQKLDWTDRLYLTVFPHDNRKLEVWPENPESFRRTLDQFAMELNVVTKTVLKAMTRSLGLEDNCFSDLYGNMDIRFNLYPPCPRPDLVLGFKSHSDSSLITHVLQDKEVEGLQFLKGDEWFRAPIVPDALLIIVGDQVEILSNGAFKGAVHQVVIHPDKERISVAAFCYGESYKIEPFERLVDESRPRLYRKIENYGDIFMENYQKGRRTIEEAKIYV</sequence>
<dbReference type="GO" id="GO:0046872">
    <property type="term" value="F:metal ion binding"/>
    <property type="evidence" value="ECO:0007669"/>
    <property type="project" value="UniProtKB-KW"/>
</dbReference>
<keyword evidence="2 5" id="KW-0479">Metal-binding</keyword>
<evidence type="ECO:0000256" key="3">
    <source>
        <dbReference type="ARBA" id="ARBA00022896"/>
    </source>
</evidence>
<accession>A0A540MAR1</accession>